<keyword evidence="2" id="KW-0238">DNA-binding</keyword>
<dbReference type="InterPro" id="IPR011990">
    <property type="entry name" value="TPR-like_helical_dom_sf"/>
</dbReference>
<dbReference type="PANTHER" id="PTHR44688">
    <property type="entry name" value="DNA-BINDING TRANSCRIPTIONAL ACTIVATOR DEVR_DOSR"/>
    <property type="match status" value="1"/>
</dbReference>
<dbReference type="PANTHER" id="PTHR44688:SF16">
    <property type="entry name" value="DNA-BINDING TRANSCRIPTIONAL ACTIVATOR DEVR_DOSR"/>
    <property type="match status" value="1"/>
</dbReference>
<dbReference type="Gene3D" id="1.10.10.10">
    <property type="entry name" value="Winged helix-like DNA-binding domain superfamily/Winged helix DNA-binding domain"/>
    <property type="match status" value="1"/>
</dbReference>
<dbReference type="PROSITE" id="PS50043">
    <property type="entry name" value="HTH_LUXR_2"/>
    <property type="match status" value="1"/>
</dbReference>
<dbReference type="Gene3D" id="3.40.50.300">
    <property type="entry name" value="P-loop containing nucleotide triphosphate hydrolases"/>
    <property type="match status" value="1"/>
</dbReference>
<dbReference type="InterPro" id="IPR041617">
    <property type="entry name" value="TPR_MalT"/>
</dbReference>
<evidence type="ECO:0000256" key="3">
    <source>
        <dbReference type="ARBA" id="ARBA00023163"/>
    </source>
</evidence>
<dbReference type="Pfam" id="PF25873">
    <property type="entry name" value="WHD_MalT"/>
    <property type="match status" value="1"/>
</dbReference>
<organism evidence="5 6">
    <name type="scientific">Ktedonobacter robiniae</name>
    <dbReference type="NCBI Taxonomy" id="2778365"/>
    <lineage>
        <taxon>Bacteria</taxon>
        <taxon>Bacillati</taxon>
        <taxon>Chloroflexota</taxon>
        <taxon>Ktedonobacteria</taxon>
        <taxon>Ktedonobacterales</taxon>
        <taxon>Ktedonobacteraceae</taxon>
        <taxon>Ktedonobacter</taxon>
    </lineage>
</organism>
<evidence type="ECO:0000256" key="1">
    <source>
        <dbReference type="ARBA" id="ARBA00023015"/>
    </source>
</evidence>
<evidence type="ECO:0000259" key="4">
    <source>
        <dbReference type="PROSITE" id="PS50043"/>
    </source>
</evidence>
<dbReference type="InterPro" id="IPR000792">
    <property type="entry name" value="Tscrpt_reg_LuxR_C"/>
</dbReference>
<gene>
    <name evidence="5" type="ORF">KSB_58750</name>
</gene>
<sequence length="1044" mass="119443">MPRRAQYTIKWLAELNAYSFTGPAGETVPFLQGEEWQQWLGEHTAFAFHGYNGQLNLLKERRRSGEGYWYAYQRQETGMVKRYIGRSEQLSLERLEEVAALLGHERKGGPLLAYASTGNPVDAYASSIVPPPQFEPLLMPKLQLPRLQSSLLPREQLWSLLDKGLEYKLTIVAGPAGYGKTTAVSQWAADRSKQEKFPRVASLILDEGDNDVIRFWRYIIAACQAAYPGCGKEALEILRAHRLPPFKPLRMMLTALLNELSQLEHPAVLILDDCHVLHTPQVIETLSFFLDHLPTSLHLYMLIRGDPPFSITRLRARNELFDIYPPHLALSLEETRVFFERELPFPLTPKEVRQIHEHLEGWGTGLRLLAMSITGANNRREVEQILQTFTRSHWSVRAYLFEEVLHTLTLEQQEFLLESCILPLVNAELCDAIYERKDSAALLQVLRTGDLFLIPLDTSATWTRYHSLFADTMRQEAHKRLGEPHLHQLLARASAWYEEHNLYAEAIETALDATNFMRALDLLECFLKEKLHTQALATQEIYTLHHWFRRLPEKDLARHPDLCVHYAMTHLFLLMEEPQLHPGREQIDHLLHLAEQRWRDANNTEKLAEIFAFRALLTRQEGNILQAVTWARQALAWLPQQDRTWRNLALTVVGTGEILAGDLREARRVLLEALALNEQQGNFLYARATRGMLAWVSCEQGALHHTAEQFRQMLSEARAQEDRDDIARSLYGLAQIHYQWNDLEQAEKLTHEALEMTEQIHVEEVQAQAAILLALIEQAQGQGEQAQQRLTAWLVRTSTPHTPLSYQLYREVQACLARLQLAHGNLAAVERWFSNVEQSEEALPLLKRQREHILKIRYLLTQGNISVALEQLKHICAEAQRTDHIALLLEAQVVMILAYARQGTQIQARAQLQALLEATHSEKHTRLFLDEGEEMALLLRSILPQLTDKTLRHYTLHLLNAFASASPTPAQPSAPNTSLLLEPLSPQEERVLRLLASGNSNADIARELVVSVNTIRTQLQSIYRKLNVTNRVEASNIARQLGLV</sequence>
<dbReference type="CDD" id="cd06170">
    <property type="entry name" value="LuxR_C_like"/>
    <property type="match status" value="1"/>
</dbReference>
<protein>
    <recommendedName>
        <fullName evidence="4">HTH luxR-type domain-containing protein</fullName>
    </recommendedName>
</protein>
<dbReference type="PROSITE" id="PS00622">
    <property type="entry name" value="HTH_LUXR_1"/>
    <property type="match status" value="1"/>
</dbReference>
<dbReference type="InterPro" id="IPR036388">
    <property type="entry name" value="WH-like_DNA-bd_sf"/>
</dbReference>
<dbReference type="SUPFAM" id="SSF48452">
    <property type="entry name" value="TPR-like"/>
    <property type="match status" value="1"/>
</dbReference>
<dbReference type="SMART" id="SM00421">
    <property type="entry name" value="HTH_LUXR"/>
    <property type="match status" value="1"/>
</dbReference>
<evidence type="ECO:0000256" key="2">
    <source>
        <dbReference type="ARBA" id="ARBA00023125"/>
    </source>
</evidence>
<keyword evidence="1" id="KW-0805">Transcription regulation</keyword>
<evidence type="ECO:0000313" key="5">
    <source>
        <dbReference type="EMBL" id="GHO57400.1"/>
    </source>
</evidence>
<accession>A0ABQ3UYN7</accession>
<dbReference type="EMBL" id="BNJG01000002">
    <property type="protein sequence ID" value="GHO57400.1"/>
    <property type="molecule type" value="Genomic_DNA"/>
</dbReference>
<dbReference type="Pfam" id="PF17874">
    <property type="entry name" value="TPR_MalT"/>
    <property type="match status" value="1"/>
</dbReference>
<reference evidence="5 6" key="1">
    <citation type="journal article" date="2021" name="Int. J. Syst. Evol. Microbiol.">
        <title>Reticulibacter mediterranei gen. nov., sp. nov., within the new family Reticulibacteraceae fam. nov., and Ktedonospora formicarum gen. nov., sp. nov., Ktedonobacter robiniae sp. nov., Dictyobacter formicarum sp. nov. and Dictyobacter arantiisoli sp. nov., belonging to the class Ktedonobacteria.</title>
        <authorList>
            <person name="Yabe S."/>
            <person name="Zheng Y."/>
            <person name="Wang C.M."/>
            <person name="Sakai Y."/>
            <person name="Abe K."/>
            <person name="Yokota A."/>
            <person name="Donadio S."/>
            <person name="Cavaletti L."/>
            <person name="Monciardini P."/>
        </authorList>
    </citation>
    <scope>NUCLEOTIDE SEQUENCE [LARGE SCALE GENOMIC DNA]</scope>
    <source>
        <strain evidence="5 6">SOSP1-30</strain>
    </source>
</reference>
<dbReference type="InterPro" id="IPR016032">
    <property type="entry name" value="Sig_transdc_resp-reg_C-effctor"/>
</dbReference>
<dbReference type="InterPro" id="IPR027417">
    <property type="entry name" value="P-loop_NTPase"/>
</dbReference>
<dbReference type="Gene3D" id="1.25.40.10">
    <property type="entry name" value="Tetratricopeptide repeat domain"/>
    <property type="match status" value="1"/>
</dbReference>
<dbReference type="RefSeq" id="WP_201373811.1">
    <property type="nucleotide sequence ID" value="NZ_BNJG01000002.1"/>
</dbReference>
<name>A0ABQ3UYN7_9CHLR</name>
<dbReference type="InterPro" id="IPR059106">
    <property type="entry name" value="WHD_MalT"/>
</dbReference>
<keyword evidence="6" id="KW-1185">Reference proteome</keyword>
<dbReference type="Pfam" id="PF00196">
    <property type="entry name" value="GerE"/>
    <property type="match status" value="1"/>
</dbReference>
<feature type="domain" description="HTH luxR-type" evidence="4">
    <location>
        <begin position="977"/>
        <end position="1042"/>
    </location>
</feature>
<keyword evidence="3" id="KW-0804">Transcription</keyword>
<proteinExistence type="predicted"/>
<dbReference type="SUPFAM" id="SSF46894">
    <property type="entry name" value="C-terminal effector domain of the bipartite response regulators"/>
    <property type="match status" value="1"/>
</dbReference>
<dbReference type="PRINTS" id="PR00038">
    <property type="entry name" value="HTHLUXR"/>
</dbReference>
<evidence type="ECO:0000313" key="6">
    <source>
        <dbReference type="Proteomes" id="UP000654345"/>
    </source>
</evidence>
<comment type="caution">
    <text evidence="5">The sequence shown here is derived from an EMBL/GenBank/DDBJ whole genome shotgun (WGS) entry which is preliminary data.</text>
</comment>
<dbReference type="Proteomes" id="UP000654345">
    <property type="component" value="Unassembled WGS sequence"/>
</dbReference>
<dbReference type="SUPFAM" id="SSF52540">
    <property type="entry name" value="P-loop containing nucleoside triphosphate hydrolases"/>
    <property type="match status" value="1"/>
</dbReference>